<feature type="coiled-coil region" evidence="1">
    <location>
        <begin position="105"/>
        <end position="179"/>
    </location>
</feature>
<sequence>MKPRSRPFHRRNRRMHNCSKLNTSTNSSSNGSPHGRIRRPMRTSITPMRKGKVNAIVSTIRSEERIRELESCLLQEGVDKESAMQRVQEMFNELTKKQGTSTAEQEKTERRLMSKNEELQATLAELTEVRSTLSTLEHKYAHLQRKHERIAKENAEMKKELEEIRRELLERRRRSLAKKPLDLNQSLNASTDEGVDENAGQLILRQMTDKINQLKEENQRLLTTLETERAEHIAQQRDFHTAVIVAERGREEAQAEMTRWIEASKENSSADSSVWADLMRRFDKNLKRNALLAWTQAQLTAYPSLSVSNFSSDWSDGRAFCALIHNIHPDLIDRAQLHQNGCRELAVEKAMQMGVNIDPQIFSVSTPDWHLVMATVFELYKKYEFSEDSCL</sequence>
<gene>
    <name evidence="4" type="ORF">CYNAS_LOCUS12373</name>
</gene>
<keyword evidence="5" id="KW-1185">Reference proteome</keyword>
<feature type="coiled-coil region" evidence="1">
    <location>
        <begin position="204"/>
        <end position="231"/>
    </location>
</feature>
<protein>
    <recommendedName>
        <fullName evidence="3">Calponin-homology (CH) domain-containing protein</fullName>
    </recommendedName>
</protein>
<evidence type="ECO:0000256" key="2">
    <source>
        <dbReference type="SAM" id="MobiDB-lite"/>
    </source>
</evidence>
<dbReference type="Gene3D" id="1.10.418.10">
    <property type="entry name" value="Calponin-like domain"/>
    <property type="match status" value="1"/>
</dbReference>
<dbReference type="Pfam" id="PF00307">
    <property type="entry name" value="CH"/>
    <property type="match status" value="1"/>
</dbReference>
<feature type="compositionally biased region" description="Low complexity" evidence="2">
    <location>
        <begin position="18"/>
        <end position="32"/>
    </location>
</feature>
<dbReference type="Proteomes" id="UP001176961">
    <property type="component" value="Unassembled WGS sequence"/>
</dbReference>
<organism evidence="4 5">
    <name type="scientific">Cylicocyclus nassatus</name>
    <name type="common">Nematode worm</name>
    <dbReference type="NCBI Taxonomy" id="53992"/>
    <lineage>
        <taxon>Eukaryota</taxon>
        <taxon>Metazoa</taxon>
        <taxon>Ecdysozoa</taxon>
        <taxon>Nematoda</taxon>
        <taxon>Chromadorea</taxon>
        <taxon>Rhabditida</taxon>
        <taxon>Rhabditina</taxon>
        <taxon>Rhabditomorpha</taxon>
        <taxon>Strongyloidea</taxon>
        <taxon>Strongylidae</taxon>
        <taxon>Cylicocyclus</taxon>
    </lineage>
</organism>
<dbReference type="InterPro" id="IPR036872">
    <property type="entry name" value="CH_dom_sf"/>
</dbReference>
<dbReference type="EMBL" id="CATQJL010000223">
    <property type="protein sequence ID" value="CAJ0600390.1"/>
    <property type="molecule type" value="Genomic_DNA"/>
</dbReference>
<keyword evidence="1" id="KW-0175">Coiled coil</keyword>
<feature type="domain" description="Calponin-homology (CH)" evidence="3">
    <location>
        <begin position="285"/>
        <end position="384"/>
    </location>
</feature>
<name>A0AA36GYB8_CYLNA</name>
<dbReference type="PROSITE" id="PS50021">
    <property type="entry name" value="CH"/>
    <property type="match status" value="1"/>
</dbReference>
<accession>A0AA36GYB8</accession>
<evidence type="ECO:0000313" key="5">
    <source>
        <dbReference type="Proteomes" id="UP001176961"/>
    </source>
</evidence>
<proteinExistence type="predicted"/>
<dbReference type="PANTHER" id="PTHR23167:SF46">
    <property type="entry name" value="EPS15 HOMOLOGY DOMAIN CONTAINING PROTEIN-BINDING PROTEIN 1, ISOFORM F"/>
    <property type="match status" value="1"/>
</dbReference>
<evidence type="ECO:0000313" key="4">
    <source>
        <dbReference type="EMBL" id="CAJ0600390.1"/>
    </source>
</evidence>
<evidence type="ECO:0000256" key="1">
    <source>
        <dbReference type="SAM" id="Coils"/>
    </source>
</evidence>
<dbReference type="PANTHER" id="PTHR23167">
    <property type="entry name" value="CALPONIN HOMOLOGY DOMAIN-CONTAINING PROTEIN DDB_G0272472-RELATED"/>
    <property type="match status" value="1"/>
</dbReference>
<dbReference type="InterPro" id="IPR050540">
    <property type="entry name" value="F-actin_Monoox_Mical"/>
</dbReference>
<dbReference type="SMART" id="SM00033">
    <property type="entry name" value="CH"/>
    <property type="match status" value="1"/>
</dbReference>
<evidence type="ECO:0000259" key="3">
    <source>
        <dbReference type="PROSITE" id="PS50021"/>
    </source>
</evidence>
<reference evidence="4" key="1">
    <citation type="submission" date="2023-07" db="EMBL/GenBank/DDBJ databases">
        <authorList>
            <consortium name="CYATHOMIX"/>
        </authorList>
    </citation>
    <scope>NUCLEOTIDE SEQUENCE</scope>
    <source>
        <strain evidence="4">N/A</strain>
    </source>
</reference>
<dbReference type="InterPro" id="IPR001715">
    <property type="entry name" value="CH_dom"/>
</dbReference>
<dbReference type="SUPFAM" id="SSF47576">
    <property type="entry name" value="Calponin-homology domain, CH-domain"/>
    <property type="match status" value="1"/>
</dbReference>
<feature type="region of interest" description="Disordered" evidence="2">
    <location>
        <begin position="1"/>
        <end position="40"/>
    </location>
</feature>
<feature type="compositionally biased region" description="Basic residues" evidence="2">
    <location>
        <begin position="1"/>
        <end position="17"/>
    </location>
</feature>
<comment type="caution">
    <text evidence="4">The sequence shown here is derived from an EMBL/GenBank/DDBJ whole genome shotgun (WGS) entry which is preliminary data.</text>
</comment>
<dbReference type="AlphaFoldDB" id="A0AA36GYB8"/>